<dbReference type="AlphaFoldDB" id="A0A9P8AIF9"/>
<dbReference type="GO" id="GO:0005737">
    <property type="term" value="C:cytoplasm"/>
    <property type="evidence" value="ECO:0007669"/>
    <property type="project" value="TreeGrafter"/>
</dbReference>
<dbReference type="PANTHER" id="PTHR35020:SF2">
    <property type="entry name" value="N-ACETYLGLUCOSAMINE-INDUCED PROTEIN 1"/>
    <property type="match status" value="1"/>
</dbReference>
<dbReference type="Pfam" id="PF12239">
    <property type="entry name" value="DUF3605"/>
    <property type="match status" value="1"/>
</dbReference>
<dbReference type="GO" id="GO:0006044">
    <property type="term" value="P:N-acetylglucosamine metabolic process"/>
    <property type="evidence" value="ECO:0007669"/>
    <property type="project" value="TreeGrafter"/>
</dbReference>
<reference evidence="1" key="1">
    <citation type="submission" date="2021-03" db="EMBL/GenBank/DDBJ databases">
        <authorList>
            <person name="Palmer J.M."/>
        </authorList>
    </citation>
    <scope>NUCLEOTIDE SEQUENCE</scope>
    <source>
        <strain evidence="1">ARV_011</strain>
    </source>
</reference>
<protein>
    <submittedName>
        <fullName evidence="1">Uncharacterized protein</fullName>
    </submittedName>
</protein>
<dbReference type="OrthoDB" id="10053431at2759"/>
<dbReference type="PANTHER" id="PTHR35020">
    <property type="entry name" value="N-ACETYLGLUCOSAMINE-INDUCED PROTEIN 1"/>
    <property type="match status" value="1"/>
</dbReference>
<dbReference type="InterPro" id="IPR022036">
    <property type="entry name" value="DUF3605"/>
</dbReference>
<gene>
    <name evidence="1" type="ORF">KQ657_001197</name>
</gene>
<accession>A0A9P8AIF9</accession>
<dbReference type="EMBL" id="JAHMUF010000014">
    <property type="protein sequence ID" value="KAG7193080.1"/>
    <property type="molecule type" value="Genomic_DNA"/>
</dbReference>
<keyword evidence="2" id="KW-1185">Reference proteome</keyword>
<organism evidence="1 2">
    <name type="scientific">Scheffersomyces spartinae</name>
    <dbReference type="NCBI Taxonomy" id="45513"/>
    <lineage>
        <taxon>Eukaryota</taxon>
        <taxon>Fungi</taxon>
        <taxon>Dikarya</taxon>
        <taxon>Ascomycota</taxon>
        <taxon>Saccharomycotina</taxon>
        <taxon>Pichiomycetes</taxon>
        <taxon>Debaryomycetaceae</taxon>
        <taxon>Scheffersomyces</taxon>
    </lineage>
</organism>
<dbReference type="Proteomes" id="UP000790833">
    <property type="component" value="Unassembled WGS sequence"/>
</dbReference>
<evidence type="ECO:0000313" key="2">
    <source>
        <dbReference type="Proteomes" id="UP000790833"/>
    </source>
</evidence>
<dbReference type="GeneID" id="66114571"/>
<comment type="caution">
    <text evidence="1">The sequence shown here is derived from an EMBL/GenBank/DDBJ whole genome shotgun (WGS) entry which is preliminary data.</text>
</comment>
<sequence length="154" mass="17984">MFSWEDCGDIIGRNDLSKFCRNSEQTAIYQTLKSKLQEEHSSIFKHVLNTQLGWYDPKLNGNKRIEDLKDTEIVVAETTEEDLTKPVYEDATQIKILLNDFPYDVEPGITHFVVWYRGLVPVTDSKGDISSETRNQMYLYVKNKFIEDNRARLQ</sequence>
<proteinExistence type="predicted"/>
<evidence type="ECO:0000313" key="1">
    <source>
        <dbReference type="EMBL" id="KAG7193080.1"/>
    </source>
</evidence>
<name>A0A9P8AIF9_9ASCO</name>
<dbReference type="RefSeq" id="XP_043048629.1">
    <property type="nucleotide sequence ID" value="XM_043191997.1"/>
</dbReference>